<proteinExistence type="predicted"/>
<dbReference type="STRING" id="421058.SAMN05421866_1744"/>
<evidence type="ECO:0000256" key="7">
    <source>
        <dbReference type="SAM" id="Phobius"/>
    </source>
</evidence>
<dbReference type="Gene3D" id="1.20.1250.20">
    <property type="entry name" value="MFS general substrate transporter like domains"/>
    <property type="match status" value="1"/>
</dbReference>
<dbReference type="eggNOG" id="COG2814">
    <property type="taxonomic scope" value="Bacteria"/>
</dbReference>
<dbReference type="CDD" id="cd06173">
    <property type="entry name" value="MFS_MefA_like"/>
    <property type="match status" value="1"/>
</dbReference>
<sequence length="424" mass="46698">MTALNEYLGLFLCMISFTPLKTLQNVEFRNLLTGRFFIVLAFRMLATLLGWWVYQLTKDPFSIGLIGLSEVIPAVSCALYAGHVIDMNEKKRLLLICNYAYIFLIGLLLIPAFFNVEMHFNGHEITYFIYGVIFFTGIARAFIGPIVPSMIPKIVKKENLPNAVTLNQATFLISSVCGHAVGGLLIGYFGVKWTLVVIISLIFVASLFFWQLKQQHSEYKKENVNVVESMREGISYIFKTKEILGALCLDMFAVLFGGAVAMIPVFATDILDAGAEGFGLLNAASDIGSMCIITLLALVPLRKNQGKILLIVVAGFGLCIIGFGLSKLYWLSFMFLVMSGMLDGISVVIRGTIVQLKTPDHIRGRVLSVNSIFIMSSNEMGQFESGLMAKLLGVVRSVVFGGSMTVLVALLVAGTNPKLRKMNY</sequence>
<keyword evidence="5 7" id="KW-1133">Transmembrane helix</keyword>
<dbReference type="InterPro" id="IPR010290">
    <property type="entry name" value="TM_effector"/>
</dbReference>
<dbReference type="PANTHER" id="PTHR23513">
    <property type="entry name" value="INTEGRAL MEMBRANE EFFLUX PROTEIN-RELATED"/>
    <property type="match status" value="1"/>
</dbReference>
<name>A0A1M5PB81_9FLAO</name>
<evidence type="ECO:0000256" key="3">
    <source>
        <dbReference type="ARBA" id="ARBA00022475"/>
    </source>
</evidence>
<dbReference type="PANTHER" id="PTHR23513:SF9">
    <property type="entry name" value="ENTEROBACTIN EXPORTER ENTS"/>
    <property type="match status" value="1"/>
</dbReference>
<evidence type="ECO:0000256" key="2">
    <source>
        <dbReference type="ARBA" id="ARBA00022448"/>
    </source>
</evidence>
<feature type="transmembrane region" description="Helical" evidence="7">
    <location>
        <begin position="193"/>
        <end position="212"/>
    </location>
</feature>
<feature type="transmembrane region" description="Helical" evidence="7">
    <location>
        <begin position="308"/>
        <end position="325"/>
    </location>
</feature>
<feature type="transmembrane region" description="Helical" evidence="7">
    <location>
        <begin position="391"/>
        <end position="414"/>
    </location>
</feature>
<evidence type="ECO:0000256" key="4">
    <source>
        <dbReference type="ARBA" id="ARBA00022692"/>
    </source>
</evidence>
<evidence type="ECO:0000313" key="9">
    <source>
        <dbReference type="Proteomes" id="UP000184047"/>
    </source>
</evidence>
<evidence type="ECO:0000256" key="1">
    <source>
        <dbReference type="ARBA" id="ARBA00004651"/>
    </source>
</evidence>
<keyword evidence="6 7" id="KW-0472">Membrane</keyword>
<comment type="subcellular location">
    <subcellularLocation>
        <location evidence="1">Cell membrane</location>
        <topology evidence="1">Multi-pass membrane protein</topology>
    </subcellularLocation>
</comment>
<keyword evidence="9" id="KW-1185">Reference proteome</keyword>
<dbReference type="EMBL" id="FQWT01000002">
    <property type="protein sequence ID" value="SHG98937.1"/>
    <property type="molecule type" value="Genomic_DNA"/>
</dbReference>
<evidence type="ECO:0000313" key="8">
    <source>
        <dbReference type="EMBL" id="SHG98937.1"/>
    </source>
</evidence>
<protein>
    <submittedName>
        <fullName evidence="8">Predicted arabinose efflux permease, MFS family</fullName>
    </submittedName>
</protein>
<dbReference type="AlphaFoldDB" id="A0A1M5PB81"/>
<evidence type="ECO:0000256" key="6">
    <source>
        <dbReference type="ARBA" id="ARBA00023136"/>
    </source>
</evidence>
<organism evidence="8 9">
    <name type="scientific">Chryseobacterium oranimense</name>
    <dbReference type="NCBI Taxonomy" id="421058"/>
    <lineage>
        <taxon>Bacteria</taxon>
        <taxon>Pseudomonadati</taxon>
        <taxon>Bacteroidota</taxon>
        <taxon>Flavobacteriia</taxon>
        <taxon>Flavobacteriales</taxon>
        <taxon>Weeksellaceae</taxon>
        <taxon>Chryseobacterium group</taxon>
        <taxon>Chryseobacterium</taxon>
    </lineage>
</organism>
<accession>A0A1M5PB81</accession>
<feature type="transmembrane region" description="Helical" evidence="7">
    <location>
        <begin position="125"/>
        <end position="143"/>
    </location>
</feature>
<feature type="transmembrane region" description="Helical" evidence="7">
    <location>
        <begin position="164"/>
        <end position="187"/>
    </location>
</feature>
<feature type="transmembrane region" description="Helical" evidence="7">
    <location>
        <begin position="279"/>
        <end position="301"/>
    </location>
</feature>
<evidence type="ECO:0000256" key="5">
    <source>
        <dbReference type="ARBA" id="ARBA00022989"/>
    </source>
</evidence>
<gene>
    <name evidence="8" type="ORF">SAMN05421866_1744</name>
</gene>
<keyword evidence="4 7" id="KW-0812">Transmembrane</keyword>
<reference evidence="9" key="1">
    <citation type="submission" date="2016-11" db="EMBL/GenBank/DDBJ databases">
        <authorList>
            <person name="Varghese N."/>
            <person name="Submissions S."/>
        </authorList>
    </citation>
    <scope>NUCLEOTIDE SEQUENCE [LARGE SCALE GENOMIC DNA]</scope>
    <source>
        <strain evidence="9">DSM 19055</strain>
    </source>
</reference>
<keyword evidence="2" id="KW-0813">Transport</keyword>
<feature type="transmembrane region" description="Helical" evidence="7">
    <location>
        <begin position="243"/>
        <end position="267"/>
    </location>
</feature>
<dbReference type="Proteomes" id="UP000184047">
    <property type="component" value="Unassembled WGS sequence"/>
</dbReference>
<feature type="transmembrane region" description="Helical" evidence="7">
    <location>
        <begin position="60"/>
        <end position="81"/>
    </location>
</feature>
<dbReference type="InterPro" id="IPR036259">
    <property type="entry name" value="MFS_trans_sf"/>
</dbReference>
<feature type="transmembrane region" description="Helical" evidence="7">
    <location>
        <begin position="93"/>
        <end position="113"/>
    </location>
</feature>
<dbReference type="GO" id="GO:0005886">
    <property type="term" value="C:plasma membrane"/>
    <property type="evidence" value="ECO:0007669"/>
    <property type="project" value="UniProtKB-SubCell"/>
</dbReference>
<feature type="transmembrane region" description="Helical" evidence="7">
    <location>
        <begin position="35"/>
        <end position="54"/>
    </location>
</feature>
<dbReference type="Pfam" id="PF05977">
    <property type="entry name" value="MFS_3"/>
    <property type="match status" value="1"/>
</dbReference>
<dbReference type="SUPFAM" id="SSF103473">
    <property type="entry name" value="MFS general substrate transporter"/>
    <property type="match status" value="1"/>
</dbReference>
<keyword evidence="3" id="KW-1003">Cell membrane</keyword>